<organism evidence="2 3">
    <name type="scientific">Bacillus cereus</name>
    <dbReference type="NCBI Taxonomy" id="1396"/>
    <lineage>
        <taxon>Bacteria</taxon>
        <taxon>Bacillati</taxon>
        <taxon>Bacillota</taxon>
        <taxon>Bacilli</taxon>
        <taxon>Bacillales</taxon>
        <taxon>Bacillaceae</taxon>
        <taxon>Bacillus</taxon>
        <taxon>Bacillus cereus group</taxon>
    </lineage>
</organism>
<name>A0A9X9F4Q3_BACCE</name>
<accession>A0A9X9F4Q3</accession>
<reference evidence="2 3" key="1">
    <citation type="journal article" date="2019" name="Environ. Microbiol.">
        <title>An active ?-lactamase is a part of an orchestrated cell wall stress resistance network of Bacillus subtilis and related rhizosphere species.</title>
        <authorList>
            <person name="Bucher T."/>
            <person name="Keren-Paz A."/>
            <person name="Hausser J."/>
            <person name="Olender T."/>
            <person name="Cytryn E."/>
            <person name="Kolodkin-Gal I."/>
        </authorList>
    </citation>
    <scope>NUCLEOTIDE SEQUENCE [LARGE SCALE GENOMIC DNA]</scope>
    <source>
        <strain evidence="2 3">I32</strain>
    </source>
</reference>
<evidence type="ECO:0000259" key="1">
    <source>
        <dbReference type="SMART" id="SM00458"/>
    </source>
</evidence>
<protein>
    <submittedName>
        <fullName evidence="2">RICIN domain-containing protein</fullName>
    </submittedName>
</protein>
<dbReference type="EMBL" id="SZOH01001824">
    <property type="protein sequence ID" value="TKI99268.1"/>
    <property type="molecule type" value="Genomic_DNA"/>
</dbReference>
<dbReference type="SMART" id="SM00458">
    <property type="entry name" value="RICIN"/>
    <property type="match status" value="3"/>
</dbReference>
<evidence type="ECO:0000313" key="2">
    <source>
        <dbReference type="EMBL" id="TKI99268.1"/>
    </source>
</evidence>
<gene>
    <name evidence="2" type="ORF">FC695_23510</name>
</gene>
<feature type="domain" description="Ricin B lectin" evidence="1">
    <location>
        <begin position="355"/>
        <end position="495"/>
    </location>
</feature>
<dbReference type="SUPFAM" id="SSF50370">
    <property type="entry name" value="Ricin B-like lectins"/>
    <property type="match status" value="4"/>
</dbReference>
<feature type="domain" description="Ricin B lectin" evidence="1">
    <location>
        <begin position="211"/>
        <end position="347"/>
    </location>
</feature>
<dbReference type="Proteomes" id="UP000308444">
    <property type="component" value="Unassembled WGS sequence"/>
</dbReference>
<feature type="non-terminal residue" evidence="2">
    <location>
        <position position="1"/>
    </location>
</feature>
<dbReference type="CDD" id="cd23497">
    <property type="entry name" value="beta-trefoil_Ricin_MTX-like_rpt1-3"/>
    <property type="match status" value="2"/>
</dbReference>
<dbReference type="InterPro" id="IPR035992">
    <property type="entry name" value="Ricin_B-like_lectins"/>
</dbReference>
<sequence length="499" mass="58260">DGFYQLENLADLNLVIDLANGETENGTKILAYPFNGGDNQKWDISPVYYRPLENGEYRIKSSIDQHIVVDYATPTDNIHAYTNLFLDNQIWLFTYSSSKMAYTIEYQHPSDTSARYLITAKGEESGEQLVLHKYDKGNNISSNSYWRLTRDGTGYFQLQNVRNLAQVMDLEGGKTQNGTKIQLYQNNQTNAQYWNIEPINYDFLTNGLGGVHCQIKSSLDRNLLIDTTGTSVLPGENNTSRTQIWFFNYDSKKKAYTISYNNPVSYDYYLCTESMQIGTVLVVKKYTGIKPDSSYWRLIRTEEGYYQLQNLGNLKRVINLADSNTENLRRIQLDDNNATMAQKWSIEIIDKKLFNDGIYTISTKLNYKKVIDYYEDNNSIRIYDYMPISNQLWKIEYYPEIKPSCYKIRSNRIPELGLYYQNEHYPVSVNYIDKNENDYRAYWIIEYVHETGGYAIRSLYRPNQLIDLKDSNTENENEIITNKLHFGKNQLWNIAPTEE</sequence>
<comment type="caution">
    <text evidence="2">The sequence shown here is derived from an EMBL/GenBank/DDBJ whole genome shotgun (WGS) entry which is preliminary data.</text>
</comment>
<dbReference type="PROSITE" id="PS50231">
    <property type="entry name" value="RICIN_B_LECTIN"/>
    <property type="match status" value="3"/>
</dbReference>
<evidence type="ECO:0000313" key="3">
    <source>
        <dbReference type="Proteomes" id="UP000308444"/>
    </source>
</evidence>
<proteinExistence type="predicted"/>
<dbReference type="Pfam" id="PF14200">
    <property type="entry name" value="RicinB_lectin_2"/>
    <property type="match status" value="3"/>
</dbReference>
<dbReference type="AlphaFoldDB" id="A0A9X9F4Q3"/>
<dbReference type="Gene3D" id="2.80.10.50">
    <property type="match status" value="4"/>
</dbReference>
<feature type="domain" description="Ricin B lectin" evidence="1">
    <location>
        <begin position="54"/>
        <end position="197"/>
    </location>
</feature>
<dbReference type="InterPro" id="IPR000772">
    <property type="entry name" value="Ricin_B_lectin"/>
</dbReference>